<protein>
    <recommendedName>
        <fullName evidence="3">Ankyrin repeat-containing domain protein</fullName>
    </recommendedName>
</protein>
<dbReference type="Proteomes" id="UP000193411">
    <property type="component" value="Unassembled WGS sequence"/>
</dbReference>
<comment type="caution">
    <text evidence="1">The sequence shown here is derived from an EMBL/GenBank/DDBJ whole genome shotgun (WGS) entry which is preliminary data.</text>
</comment>
<evidence type="ECO:0000313" key="2">
    <source>
        <dbReference type="Proteomes" id="UP000193411"/>
    </source>
</evidence>
<dbReference type="OrthoDB" id="543798at2759"/>
<proteinExistence type="predicted"/>
<name>A0A1Y2HGR4_9FUNG</name>
<dbReference type="SUPFAM" id="SSF48403">
    <property type="entry name" value="Ankyrin repeat"/>
    <property type="match status" value="1"/>
</dbReference>
<dbReference type="InterPro" id="IPR036770">
    <property type="entry name" value="Ankyrin_rpt-contain_sf"/>
</dbReference>
<dbReference type="EMBL" id="MCFL01000033">
    <property type="protein sequence ID" value="ORZ33777.1"/>
    <property type="molecule type" value="Genomic_DNA"/>
</dbReference>
<accession>A0A1Y2HGR4</accession>
<reference evidence="1 2" key="1">
    <citation type="submission" date="2016-07" db="EMBL/GenBank/DDBJ databases">
        <title>Pervasive Adenine N6-methylation of Active Genes in Fungi.</title>
        <authorList>
            <consortium name="DOE Joint Genome Institute"/>
            <person name="Mondo S.J."/>
            <person name="Dannebaum R.O."/>
            <person name="Kuo R.C."/>
            <person name="Labutti K."/>
            <person name="Haridas S."/>
            <person name="Kuo A."/>
            <person name="Salamov A."/>
            <person name="Ahrendt S.R."/>
            <person name="Lipzen A."/>
            <person name="Sullivan W."/>
            <person name="Andreopoulos W.B."/>
            <person name="Clum A."/>
            <person name="Lindquist E."/>
            <person name="Daum C."/>
            <person name="Ramamoorthy G.K."/>
            <person name="Gryganskyi A."/>
            <person name="Culley D."/>
            <person name="Magnuson J.K."/>
            <person name="James T.Y."/>
            <person name="O'Malley M.A."/>
            <person name="Stajich J.E."/>
            <person name="Spatafora J.W."/>
            <person name="Visel A."/>
            <person name="Grigoriev I.V."/>
        </authorList>
    </citation>
    <scope>NUCLEOTIDE SEQUENCE [LARGE SCALE GENOMIC DNA]</scope>
    <source>
        <strain evidence="1 2">PL171</strain>
    </source>
</reference>
<evidence type="ECO:0008006" key="3">
    <source>
        <dbReference type="Google" id="ProtNLM"/>
    </source>
</evidence>
<evidence type="ECO:0000313" key="1">
    <source>
        <dbReference type="EMBL" id="ORZ33777.1"/>
    </source>
</evidence>
<dbReference type="AlphaFoldDB" id="A0A1Y2HGR4"/>
<dbReference type="Gene3D" id="1.25.40.20">
    <property type="entry name" value="Ankyrin repeat-containing domain"/>
    <property type="match status" value="1"/>
</dbReference>
<dbReference type="PANTHER" id="PTHR46586:SF3">
    <property type="entry name" value="ANKYRIN REPEAT-CONTAINING PROTEIN"/>
    <property type="match status" value="1"/>
</dbReference>
<keyword evidence="2" id="KW-1185">Reference proteome</keyword>
<dbReference type="PANTHER" id="PTHR46586">
    <property type="entry name" value="ANKYRIN REPEAT-CONTAINING PROTEIN"/>
    <property type="match status" value="1"/>
</dbReference>
<gene>
    <name evidence="1" type="ORF">BCR44DRAFT_1437585</name>
</gene>
<organism evidence="1 2">
    <name type="scientific">Catenaria anguillulae PL171</name>
    <dbReference type="NCBI Taxonomy" id="765915"/>
    <lineage>
        <taxon>Eukaryota</taxon>
        <taxon>Fungi</taxon>
        <taxon>Fungi incertae sedis</taxon>
        <taxon>Blastocladiomycota</taxon>
        <taxon>Blastocladiomycetes</taxon>
        <taxon>Blastocladiales</taxon>
        <taxon>Catenariaceae</taxon>
        <taxon>Catenaria</taxon>
    </lineage>
</organism>
<sequence>MSTISLVADVPSSTLPPLLVHELAECIAIIAIRLNAIATLWQDPQAIAQPLNVLPRSASPNLTKAALNQLPHIDLDFTSVRLADVALLDFMYDWAHSPVDRKARPLQFRAHEPSVHDLAAGENVSCAIDLASAGGFVPVLEWWFRHSPNLFFIWTEAAIDEASANGKLHVLNWWFHESGIPQADLKFSAAAMDQASGNGRDDVLEWWLKRSGLRTNQLKYSKRAMGLAAANGHVATIEWWMSSGLKLMSAYVVDYAASKDRMDVLEWCLLQPVIVEQTRFHRDEQDDVDDLVTGAIQRGSRQVLDWFDAIVQLHGRWGKIQQALASMAAARNGDLFALQWLRERGWLHGSQAQLINAAASSGCVSVLQWLQENVVDNQASHLALLDGFELASTGGFVHVLDWLVAHGYKPSKEDSYYSYAHAGGHAAVLEWWKGYPGEFYRDDLADEVIHNWTSEKYVHYKVLWPFGQRGDLNMIRWWVETAGPDYSHLIPAAVSGASYAGQMDILEYCLTHGEPLDCEDVQEAITEASKAGKIQVLAWWRNNGRASHEDFVEAFLCGVDRNRHSPAAMLWWTQVYGLDFEMLDQADSHLGPYFFPESVMSMHIAACHSLIPSRLPSDEMKKLVGTCCIAGNVSLLMYLHRSRSDFAFDAHEAPIWLASANGLVAVLEWWKHAGLKIVAPTQAEHYRYVPEVKQWWMATGLLEKS</sequence>
<dbReference type="InterPro" id="IPR052050">
    <property type="entry name" value="SecEffector_AnkRepeat"/>
</dbReference>